<comment type="caution">
    <text evidence="3">The sequence shown here is derived from an EMBL/GenBank/DDBJ whole genome shotgun (WGS) entry which is preliminary data.</text>
</comment>
<dbReference type="AlphaFoldDB" id="A0A4V1IPA5"/>
<proteinExistence type="predicted"/>
<feature type="region of interest" description="Disordered" evidence="1">
    <location>
        <begin position="246"/>
        <end position="270"/>
    </location>
</feature>
<dbReference type="PIRSF" id="PIRSF029958">
    <property type="entry name" value="Necrosis-inducing_protein"/>
    <property type="match status" value="1"/>
</dbReference>
<sequence>MRIKAASYIPVAISVLLVTMTHADDFNKLDQAVPANNIINTQEPVFDFDTDGCLPAAGISRDGRKNPGLKNSGGLAEDCDDNNFLNTSNTLHRYACTTSGKDQFCGHFYALYFEKDQVAAWIDVFGHRHDWEHVAIWTTNGKITHASYSAHGKLYTKPASNAPFEGTHVKFVYHKDGISTHAMRFAKSNEIAENPYGQFVTPTIVSWYELVGDGIVNREMRNKLNSFDYGKATIPLKDSNFRTRLNDNRPDGYPLFSEQDIEASNPNHKG</sequence>
<evidence type="ECO:0000256" key="1">
    <source>
        <dbReference type="SAM" id="MobiDB-lite"/>
    </source>
</evidence>
<feature type="chain" id="PRO_5020842688" evidence="2">
    <location>
        <begin position="24"/>
        <end position="270"/>
    </location>
</feature>
<evidence type="ECO:0000313" key="3">
    <source>
        <dbReference type="EMBL" id="RDH46551.1"/>
    </source>
</evidence>
<feature type="signal peptide" evidence="2">
    <location>
        <begin position="1"/>
        <end position="23"/>
    </location>
</feature>
<dbReference type="RefSeq" id="WP_094789283.1">
    <property type="nucleotide sequence ID" value="NZ_NDXW01000001.1"/>
</dbReference>
<dbReference type="PANTHER" id="PTHR33657">
    <property type="entry name" value="DOMAIN PROTEIN, PUTATIVE (AFU_ORTHOLOGUE AFUA_5G00600)-RELATED"/>
    <property type="match status" value="1"/>
</dbReference>
<evidence type="ECO:0000313" key="4">
    <source>
        <dbReference type="Proteomes" id="UP000257039"/>
    </source>
</evidence>
<evidence type="ECO:0000256" key="2">
    <source>
        <dbReference type="SAM" id="SignalP"/>
    </source>
</evidence>
<dbReference type="InterPro" id="IPR008701">
    <property type="entry name" value="NPP1"/>
</dbReference>
<dbReference type="Proteomes" id="UP000257039">
    <property type="component" value="Unassembled WGS sequence"/>
</dbReference>
<reference evidence="3 4" key="1">
    <citation type="submission" date="2017-04" db="EMBL/GenBank/DDBJ databases">
        <title>Draft genome sequence of Zooshikella ganghwensis VG4 isolated from Red Sea sediments.</title>
        <authorList>
            <person name="Rehman Z."/>
            <person name="Alam I."/>
            <person name="Kamau A."/>
            <person name="Bajic V."/>
            <person name="Leiknes T."/>
        </authorList>
    </citation>
    <scope>NUCLEOTIDE SEQUENCE [LARGE SCALE GENOMIC DNA]</scope>
    <source>
        <strain evidence="3 4">VG4</strain>
    </source>
</reference>
<protein>
    <submittedName>
        <fullName evidence="3">Sugar-binding protein</fullName>
    </submittedName>
</protein>
<organism evidence="3 4">
    <name type="scientific">Zooshikella ganghwensis</name>
    <dbReference type="NCBI Taxonomy" id="202772"/>
    <lineage>
        <taxon>Bacteria</taxon>
        <taxon>Pseudomonadati</taxon>
        <taxon>Pseudomonadota</taxon>
        <taxon>Gammaproteobacteria</taxon>
        <taxon>Oceanospirillales</taxon>
        <taxon>Zooshikellaceae</taxon>
        <taxon>Zooshikella</taxon>
    </lineage>
</organism>
<name>A0A4V1IPA5_9GAMM</name>
<keyword evidence="4" id="KW-1185">Reference proteome</keyword>
<gene>
    <name evidence="3" type="ORF">B9G39_25540</name>
</gene>
<dbReference type="Pfam" id="PF05630">
    <property type="entry name" value="NPP1"/>
    <property type="match status" value="1"/>
</dbReference>
<keyword evidence="2" id="KW-0732">Signal</keyword>
<accession>A0A4V1IPA5</accession>
<dbReference type="PANTHER" id="PTHR33657:SF6">
    <property type="entry name" value="SECRETED PROTEIN"/>
    <property type="match status" value="1"/>
</dbReference>
<dbReference type="EMBL" id="NDXW01000001">
    <property type="protein sequence ID" value="RDH46551.1"/>
    <property type="molecule type" value="Genomic_DNA"/>
</dbReference>